<feature type="region of interest" description="Disordered" evidence="6">
    <location>
        <begin position="1"/>
        <end position="37"/>
    </location>
</feature>
<dbReference type="Gene3D" id="3.30.730.10">
    <property type="entry name" value="AP2/ERF domain"/>
    <property type="match status" value="1"/>
</dbReference>
<name>A0A5B8MYK0_9CHLO</name>
<comment type="subcellular location">
    <subcellularLocation>
        <location evidence="1">Nucleus</location>
    </subcellularLocation>
</comment>
<feature type="compositionally biased region" description="Pro residues" evidence="6">
    <location>
        <begin position="1"/>
        <end position="18"/>
    </location>
</feature>
<evidence type="ECO:0000256" key="3">
    <source>
        <dbReference type="ARBA" id="ARBA00023125"/>
    </source>
</evidence>
<organism evidence="8 9">
    <name type="scientific">Chloropicon primus</name>
    <dbReference type="NCBI Taxonomy" id="1764295"/>
    <lineage>
        <taxon>Eukaryota</taxon>
        <taxon>Viridiplantae</taxon>
        <taxon>Chlorophyta</taxon>
        <taxon>Chloropicophyceae</taxon>
        <taxon>Chloropicales</taxon>
        <taxon>Chloropicaceae</taxon>
        <taxon>Chloropicon</taxon>
    </lineage>
</organism>
<evidence type="ECO:0000256" key="6">
    <source>
        <dbReference type="SAM" id="MobiDB-lite"/>
    </source>
</evidence>
<dbReference type="SUPFAM" id="SSF54171">
    <property type="entry name" value="DNA-binding domain"/>
    <property type="match status" value="1"/>
</dbReference>
<evidence type="ECO:0000256" key="4">
    <source>
        <dbReference type="ARBA" id="ARBA00023163"/>
    </source>
</evidence>
<feature type="region of interest" description="Disordered" evidence="6">
    <location>
        <begin position="63"/>
        <end position="125"/>
    </location>
</feature>
<dbReference type="GO" id="GO:0005634">
    <property type="term" value="C:nucleus"/>
    <property type="evidence" value="ECO:0007669"/>
    <property type="project" value="UniProtKB-SubCell"/>
</dbReference>
<gene>
    <name evidence="8" type="ORF">A3770_18p81370</name>
</gene>
<feature type="domain" description="AP2/ERF" evidence="7">
    <location>
        <begin position="197"/>
        <end position="289"/>
    </location>
</feature>
<feature type="compositionally biased region" description="Low complexity" evidence="6">
    <location>
        <begin position="100"/>
        <end position="109"/>
    </location>
</feature>
<dbReference type="EMBL" id="CP031051">
    <property type="protein sequence ID" value="QDZ25619.1"/>
    <property type="molecule type" value="Genomic_DNA"/>
</dbReference>
<dbReference type="Proteomes" id="UP000316726">
    <property type="component" value="Chromosome 18"/>
</dbReference>
<feature type="region of interest" description="Disordered" evidence="6">
    <location>
        <begin position="158"/>
        <end position="184"/>
    </location>
</feature>
<evidence type="ECO:0000313" key="9">
    <source>
        <dbReference type="Proteomes" id="UP000316726"/>
    </source>
</evidence>
<proteinExistence type="predicted"/>
<dbReference type="PROSITE" id="PS51032">
    <property type="entry name" value="AP2_ERF"/>
    <property type="match status" value="1"/>
</dbReference>
<evidence type="ECO:0000256" key="2">
    <source>
        <dbReference type="ARBA" id="ARBA00023015"/>
    </source>
</evidence>
<keyword evidence="2" id="KW-0805">Transcription regulation</keyword>
<evidence type="ECO:0000256" key="5">
    <source>
        <dbReference type="ARBA" id="ARBA00023242"/>
    </source>
</evidence>
<reference evidence="8 9" key="1">
    <citation type="submission" date="2018-07" db="EMBL/GenBank/DDBJ databases">
        <title>The complete nuclear genome of the prasinophyte Chloropicon primus (CCMP1205).</title>
        <authorList>
            <person name="Pombert J.-F."/>
            <person name="Otis C."/>
            <person name="Turmel M."/>
            <person name="Lemieux C."/>
        </authorList>
    </citation>
    <scope>NUCLEOTIDE SEQUENCE [LARGE SCALE GENOMIC DNA]</scope>
    <source>
        <strain evidence="8 9">CCMP1205</strain>
    </source>
</reference>
<feature type="compositionally biased region" description="Polar residues" evidence="6">
    <location>
        <begin position="67"/>
        <end position="87"/>
    </location>
</feature>
<dbReference type="InterPro" id="IPR016177">
    <property type="entry name" value="DNA-bd_dom_sf"/>
</dbReference>
<dbReference type="GO" id="GO:0003700">
    <property type="term" value="F:DNA-binding transcription factor activity"/>
    <property type="evidence" value="ECO:0007669"/>
    <property type="project" value="InterPro"/>
</dbReference>
<dbReference type="AlphaFoldDB" id="A0A5B8MYK0"/>
<keyword evidence="4" id="KW-0804">Transcription</keyword>
<accession>A0A5B8MYK0</accession>
<evidence type="ECO:0000259" key="7">
    <source>
        <dbReference type="PROSITE" id="PS51032"/>
    </source>
</evidence>
<evidence type="ECO:0000256" key="1">
    <source>
        <dbReference type="ARBA" id="ARBA00004123"/>
    </source>
</evidence>
<keyword evidence="9" id="KW-1185">Reference proteome</keyword>
<keyword evidence="3" id="KW-0238">DNA-binding</keyword>
<feature type="compositionally biased region" description="Basic and acidic residues" evidence="6">
    <location>
        <begin position="88"/>
        <end position="99"/>
    </location>
</feature>
<evidence type="ECO:0000313" key="8">
    <source>
        <dbReference type="EMBL" id="QDZ25619.1"/>
    </source>
</evidence>
<dbReference type="InterPro" id="IPR036955">
    <property type="entry name" value="AP2/ERF_dom_sf"/>
</dbReference>
<protein>
    <recommendedName>
        <fullName evidence="7">AP2/ERF domain-containing protein</fullName>
    </recommendedName>
</protein>
<dbReference type="OrthoDB" id="49610at2759"/>
<keyword evidence="5" id="KW-0539">Nucleus</keyword>
<dbReference type="InterPro" id="IPR001471">
    <property type="entry name" value="AP2/ERF_dom"/>
</dbReference>
<dbReference type="GO" id="GO:0003677">
    <property type="term" value="F:DNA binding"/>
    <property type="evidence" value="ECO:0007669"/>
    <property type="project" value="UniProtKB-KW"/>
</dbReference>
<sequence length="515" mass="56865">MMLKAMPPPEVPGPPPSPVVEGEAGTLTAVGESSDGMKPLPVAAAFGDVVDDVVTSPRSITHLISGKSLTPNGSPDVTPPNSRNSSFRLDRQPSHDKSGGSDLSNGGSLPVKRERSSAIGPGDDFLDDEERLEAELSHLPSRSAAEETRAMMRRLQETEDLGGSKCPASPGTPLAGRTSKNPLHVTYNHKGQKKVTGVRGVHQMGERYGRRFQVRVWLRRGQFKEKEYNYNAAGQPVDPDTNLPVAKKVLTGGGKRIHLGCFSHVKTATKAFDIAEIFFRGDAAQTNLPITTYSDNPVLFFLLHIVQDRNSLEEFMTVWKHIMPYKWIIDADKPTEEVVAQLEVIKESLAAYHNKAQRYAERMGYQQHQLQQQQQVLQMNLFLEENQSPFQQHTPSSTFLATEDEMTQLLETTNKLINGLPEADQYEPQEAVGLKRKLNELTASQIASVVDATNFSASQLDLAAYGGQYMQQQQQQQYQSPSVRGIQADSSLYNTVAALENHLMGDQQFSPPSLN</sequence>